<sequence>MRTSTLSAVLLALMPLSVLSTAVPAKDAEPREVIFEEVQEGGVLFRAYAPINGTDTLEEKPNLEKRGCNSGANFKASDAVKLQNSLQNQNPDQLVNLPARTLMEWSLGEAKICVNNWYAFENTHIKRWEAGWVTGYIRDTCCGGNSQW</sequence>
<feature type="chain" id="PRO_5040161847" description="Secreted protein" evidence="1">
    <location>
        <begin position="21"/>
        <end position="148"/>
    </location>
</feature>
<reference evidence="2" key="2">
    <citation type="submission" date="2020-02" db="EMBL/GenBank/DDBJ databases">
        <title>Identification and distribution of gene clusters putatively required for synthesis of sphingolipid metabolism inhibitors in phylogenetically diverse species of the filamentous fungus Fusarium.</title>
        <authorList>
            <person name="Kim H.-S."/>
            <person name="Busman M."/>
            <person name="Brown D.W."/>
            <person name="Divon H."/>
            <person name="Uhlig S."/>
            <person name="Proctor R.H."/>
        </authorList>
    </citation>
    <scope>NUCLEOTIDE SEQUENCE</scope>
    <source>
        <strain evidence="2">NRRL 25174</strain>
    </source>
</reference>
<dbReference type="AlphaFoldDB" id="A0A9P5DQ09"/>
<dbReference type="OrthoDB" id="5043970at2759"/>
<evidence type="ECO:0000313" key="2">
    <source>
        <dbReference type="EMBL" id="KAF4333897.1"/>
    </source>
</evidence>
<gene>
    <name evidence="2" type="ORF">FBEOM_12291</name>
</gene>
<keyword evidence="1" id="KW-0732">Signal</keyword>
<organism evidence="2 3">
    <name type="scientific">Fusarium beomiforme</name>
    <dbReference type="NCBI Taxonomy" id="44412"/>
    <lineage>
        <taxon>Eukaryota</taxon>
        <taxon>Fungi</taxon>
        <taxon>Dikarya</taxon>
        <taxon>Ascomycota</taxon>
        <taxon>Pezizomycotina</taxon>
        <taxon>Sordariomycetes</taxon>
        <taxon>Hypocreomycetidae</taxon>
        <taxon>Hypocreales</taxon>
        <taxon>Nectriaceae</taxon>
        <taxon>Fusarium</taxon>
        <taxon>Fusarium burgessii species complex</taxon>
    </lineage>
</organism>
<evidence type="ECO:0000313" key="3">
    <source>
        <dbReference type="Proteomes" id="UP000730481"/>
    </source>
</evidence>
<keyword evidence="3" id="KW-1185">Reference proteome</keyword>
<dbReference type="Proteomes" id="UP000730481">
    <property type="component" value="Unassembled WGS sequence"/>
</dbReference>
<name>A0A9P5DQ09_9HYPO</name>
<feature type="signal peptide" evidence="1">
    <location>
        <begin position="1"/>
        <end position="20"/>
    </location>
</feature>
<protein>
    <recommendedName>
        <fullName evidence="4">Secreted protein</fullName>
    </recommendedName>
</protein>
<reference evidence="2" key="1">
    <citation type="journal article" date="2017" name="Mycologia">
        <title>Fusarium algeriense, sp. nov., a novel toxigenic crown rot pathogen of durum wheat from Algeria is nested in the Fusarium burgessii species complex.</title>
        <authorList>
            <person name="Laraba I."/>
            <person name="Keddad A."/>
            <person name="Boureghda H."/>
            <person name="Abdallah N."/>
            <person name="Vaughan M.M."/>
            <person name="Proctor R.H."/>
            <person name="Busman M."/>
            <person name="O'Donnell K."/>
        </authorList>
    </citation>
    <scope>NUCLEOTIDE SEQUENCE</scope>
    <source>
        <strain evidence="2">NRRL 25174</strain>
    </source>
</reference>
<accession>A0A9P5DQ09</accession>
<proteinExistence type="predicted"/>
<dbReference type="EMBL" id="PVQB02000770">
    <property type="protein sequence ID" value="KAF4333897.1"/>
    <property type="molecule type" value="Genomic_DNA"/>
</dbReference>
<comment type="caution">
    <text evidence="2">The sequence shown here is derived from an EMBL/GenBank/DDBJ whole genome shotgun (WGS) entry which is preliminary data.</text>
</comment>
<evidence type="ECO:0008006" key="4">
    <source>
        <dbReference type="Google" id="ProtNLM"/>
    </source>
</evidence>
<evidence type="ECO:0000256" key="1">
    <source>
        <dbReference type="SAM" id="SignalP"/>
    </source>
</evidence>